<proteinExistence type="predicted"/>
<name>A0A7X3KBE5_9BURK</name>
<accession>A0A7X3KBE5</accession>
<keyword evidence="1" id="KW-0732">Signal</keyword>
<dbReference type="EMBL" id="WSES01000010">
    <property type="protein sequence ID" value="MVW63991.1"/>
    <property type="molecule type" value="Genomic_DNA"/>
</dbReference>
<feature type="chain" id="PRO_5030659245" description="DUF3757 domain-containing protein" evidence="1">
    <location>
        <begin position="20"/>
        <end position="154"/>
    </location>
</feature>
<feature type="signal peptide" evidence="1">
    <location>
        <begin position="1"/>
        <end position="19"/>
    </location>
</feature>
<reference evidence="2 3" key="1">
    <citation type="submission" date="2019-12" db="EMBL/GenBank/DDBJ databases">
        <authorList>
            <person name="Li C."/>
            <person name="Zhao J."/>
        </authorList>
    </citation>
    <scope>NUCLEOTIDE SEQUENCE [LARGE SCALE GENOMIC DNA]</scope>
    <source>
        <strain evidence="2 3">NEAU-DD11</strain>
    </source>
</reference>
<comment type="caution">
    <text evidence="2">The sequence shown here is derived from an EMBL/GenBank/DDBJ whole genome shotgun (WGS) entry which is preliminary data.</text>
</comment>
<keyword evidence="3" id="KW-1185">Reference proteome</keyword>
<evidence type="ECO:0000313" key="2">
    <source>
        <dbReference type="EMBL" id="MVW63991.1"/>
    </source>
</evidence>
<organism evidence="2 3">
    <name type="scientific">Massilia cellulosiltytica</name>
    <dbReference type="NCBI Taxonomy" id="2683234"/>
    <lineage>
        <taxon>Bacteria</taxon>
        <taxon>Pseudomonadati</taxon>
        <taxon>Pseudomonadota</taxon>
        <taxon>Betaproteobacteria</taxon>
        <taxon>Burkholderiales</taxon>
        <taxon>Oxalobacteraceae</taxon>
        <taxon>Telluria group</taxon>
        <taxon>Massilia</taxon>
    </lineage>
</organism>
<sequence length="154" mass="17164">MKRNLIAALILSTSATAHAGVYKCPSTYPGKESPGLPLTSAMMMWGERPTDGTIYPSGWLRGDDRPAKDGIDILYGLSEPPEPNWLVCEYGSHKRIKGRFHDGHEWGQYMEGHGKESWFIRLAPEDVNCTQQTREIKSRKPSAWTVTATCTGQP</sequence>
<evidence type="ECO:0000256" key="1">
    <source>
        <dbReference type="SAM" id="SignalP"/>
    </source>
</evidence>
<protein>
    <recommendedName>
        <fullName evidence="4">DUF3757 domain-containing protein</fullName>
    </recommendedName>
</protein>
<evidence type="ECO:0008006" key="4">
    <source>
        <dbReference type="Google" id="ProtNLM"/>
    </source>
</evidence>
<dbReference type="Proteomes" id="UP000443353">
    <property type="component" value="Unassembled WGS sequence"/>
</dbReference>
<evidence type="ECO:0000313" key="3">
    <source>
        <dbReference type="Proteomes" id="UP000443353"/>
    </source>
</evidence>
<dbReference type="AlphaFoldDB" id="A0A7X3KBE5"/>
<dbReference type="RefSeq" id="WP_156403957.1">
    <property type="nucleotide sequence ID" value="NZ_WSES01000010.1"/>
</dbReference>
<gene>
    <name evidence="2" type="ORF">GPY61_29085</name>
</gene>